<comment type="similarity">
    <text evidence="4">Belongs to the ATP-dependent AMP-binding enzyme family.</text>
</comment>
<evidence type="ECO:0000256" key="13">
    <source>
        <dbReference type="ARBA" id="ARBA00039545"/>
    </source>
</evidence>
<dbReference type="InterPro" id="IPR050237">
    <property type="entry name" value="ATP-dep_AMP-bd_enzyme"/>
</dbReference>
<keyword evidence="18" id="KW-1185">Reference proteome</keyword>
<dbReference type="GO" id="GO:0005524">
    <property type="term" value="F:ATP binding"/>
    <property type="evidence" value="ECO:0007669"/>
    <property type="project" value="UniProtKB-KW"/>
</dbReference>
<sequence>MAERIWLTSYPAGVPADIDVGQYGSLVDLMEESFRTYSSRVAYSFMGQDISYAQTDSLSQSFAAYLQGLGLARGDRVAVMMPNVPQYPVAVAAILRAGLVLVNVNPLYTPRELEHQLKDSGAKAIVIIENFASTLEKCLAATPVKHVVLCAMGDQLGVVKGAVVNYVVRSLKKLVPPFDLPTAVRFNQAIARGSKADFTRPLLKADDVAVLQYTGGTTGVSKGAVLLHRNVLANVLQSEAWNAPAMDRVPAGVQPTSVCALPLYHIFAFTIGMMLTLRTGGKLVLIPNPRDIPAVLKELSKHTVHTLPAVNTLFNALATHPDFDTVDWSQLKVSVGGGTAVQSAVAKLWLEKTGCPICEGYGLSETSPSASCNPVTSLEYTGSIGVPLPNTWFKLLDDEGHEAAPGQPGEIAIKGPQVMAGYWQRPDETAKVMTPDGYFKTGDIGVVDARGFFKIVDRKKDMILVSGFNVYPNELEDVVGQMPGVMECACVGIADAKSGEAVKLVVVRKDPALTEADVRAWCKENLTGYKQPRVVEFRDELPKTPVGKVLRRELRDK</sequence>
<accession>A0A3E1RAC1</accession>
<evidence type="ECO:0000259" key="16">
    <source>
        <dbReference type="Pfam" id="PF13193"/>
    </source>
</evidence>
<dbReference type="PROSITE" id="PS00455">
    <property type="entry name" value="AMP_BINDING"/>
    <property type="match status" value="1"/>
</dbReference>
<evidence type="ECO:0000256" key="3">
    <source>
        <dbReference type="ARBA" id="ARBA00005005"/>
    </source>
</evidence>
<evidence type="ECO:0000256" key="12">
    <source>
        <dbReference type="ARBA" id="ARBA00026121"/>
    </source>
</evidence>
<keyword evidence="9" id="KW-0460">Magnesium</keyword>
<dbReference type="CDD" id="cd05936">
    <property type="entry name" value="FC-FACS_FadD_like"/>
    <property type="match status" value="1"/>
</dbReference>
<evidence type="ECO:0000256" key="7">
    <source>
        <dbReference type="ARBA" id="ARBA00022832"/>
    </source>
</evidence>
<dbReference type="FunFam" id="3.30.300.30:FF:000006">
    <property type="entry name" value="Long-chain-fatty-acid--CoA ligase FadD"/>
    <property type="match status" value="1"/>
</dbReference>
<keyword evidence="6" id="KW-0547">Nucleotide-binding</keyword>
<evidence type="ECO:0000313" key="17">
    <source>
        <dbReference type="EMBL" id="RFO96309.1"/>
    </source>
</evidence>
<dbReference type="PANTHER" id="PTHR43767">
    <property type="entry name" value="LONG-CHAIN-FATTY-ACID--COA LIGASE"/>
    <property type="match status" value="1"/>
</dbReference>
<dbReference type="PANTHER" id="PTHR43767:SF8">
    <property type="entry name" value="LONG-CHAIN-FATTY-ACID--COA LIGASE"/>
    <property type="match status" value="1"/>
</dbReference>
<reference evidence="17 18" key="1">
    <citation type="submission" date="2018-05" db="EMBL/GenBank/DDBJ databases">
        <title>Rhodoferax soyangensis sp.nov., isolated from an oligotrophic freshwater lake.</title>
        <authorList>
            <person name="Park M."/>
        </authorList>
    </citation>
    <scope>NUCLEOTIDE SEQUENCE [LARGE SCALE GENOMIC DNA]</scope>
    <source>
        <strain evidence="17 18">IMCC26218</strain>
    </source>
</reference>
<comment type="caution">
    <text evidence="17">The sequence shown here is derived from an EMBL/GenBank/DDBJ whole genome shotgun (WGS) entry which is preliminary data.</text>
</comment>
<evidence type="ECO:0000256" key="6">
    <source>
        <dbReference type="ARBA" id="ARBA00022741"/>
    </source>
</evidence>
<dbReference type="EMBL" id="QFZK01000008">
    <property type="protein sequence ID" value="RFO96309.1"/>
    <property type="molecule type" value="Genomic_DNA"/>
</dbReference>
<dbReference type="InterPro" id="IPR000873">
    <property type="entry name" value="AMP-dep_synth/lig_dom"/>
</dbReference>
<keyword evidence="10" id="KW-0443">Lipid metabolism</keyword>
<evidence type="ECO:0000313" key="18">
    <source>
        <dbReference type="Proteomes" id="UP000260665"/>
    </source>
</evidence>
<evidence type="ECO:0000256" key="10">
    <source>
        <dbReference type="ARBA" id="ARBA00023098"/>
    </source>
</evidence>
<dbReference type="NCBIfam" id="NF005463">
    <property type="entry name" value="PRK07059.1"/>
    <property type="match status" value="1"/>
</dbReference>
<organism evidence="17 18">
    <name type="scientific">Rhodoferax lacus</name>
    <dbReference type="NCBI Taxonomy" id="2184758"/>
    <lineage>
        <taxon>Bacteria</taxon>
        <taxon>Pseudomonadati</taxon>
        <taxon>Pseudomonadota</taxon>
        <taxon>Betaproteobacteria</taxon>
        <taxon>Burkholderiales</taxon>
        <taxon>Comamonadaceae</taxon>
        <taxon>Rhodoferax</taxon>
    </lineage>
</organism>
<evidence type="ECO:0000256" key="1">
    <source>
        <dbReference type="ARBA" id="ARBA00001946"/>
    </source>
</evidence>
<name>A0A3E1RAC1_9BURK</name>
<dbReference type="InterPro" id="IPR042099">
    <property type="entry name" value="ANL_N_sf"/>
</dbReference>
<dbReference type="Pfam" id="PF13193">
    <property type="entry name" value="AMP-binding_C"/>
    <property type="match status" value="1"/>
</dbReference>
<protein>
    <recommendedName>
        <fullName evidence="13">Long-chain-fatty-acid--CoA ligase</fullName>
        <ecNumber evidence="12">6.2.1.3</ecNumber>
    </recommendedName>
    <alternativeName>
        <fullName evidence="14">Long-chain acyl-CoA synthetase</fullName>
    </alternativeName>
</protein>
<keyword evidence="11" id="KW-0472">Membrane</keyword>
<feature type="domain" description="AMP-dependent synthetase/ligase" evidence="15">
    <location>
        <begin position="31"/>
        <end position="423"/>
    </location>
</feature>
<dbReference type="InterPro" id="IPR045851">
    <property type="entry name" value="AMP-bd_C_sf"/>
</dbReference>
<evidence type="ECO:0000256" key="8">
    <source>
        <dbReference type="ARBA" id="ARBA00022840"/>
    </source>
</evidence>
<evidence type="ECO:0000256" key="4">
    <source>
        <dbReference type="ARBA" id="ARBA00006432"/>
    </source>
</evidence>
<evidence type="ECO:0000256" key="11">
    <source>
        <dbReference type="ARBA" id="ARBA00023136"/>
    </source>
</evidence>
<dbReference type="Gene3D" id="3.30.300.30">
    <property type="match status" value="1"/>
</dbReference>
<dbReference type="EC" id="6.2.1.3" evidence="12"/>
<evidence type="ECO:0000256" key="5">
    <source>
        <dbReference type="ARBA" id="ARBA00022598"/>
    </source>
</evidence>
<evidence type="ECO:0000259" key="15">
    <source>
        <dbReference type="Pfam" id="PF00501"/>
    </source>
</evidence>
<gene>
    <name evidence="17" type="ORF">DIC66_13430</name>
</gene>
<comment type="subcellular location">
    <subcellularLocation>
        <location evidence="2">Membrane</location>
        <topology evidence="2">Peripheral membrane protein</topology>
    </subcellularLocation>
</comment>
<dbReference type="RefSeq" id="WP_117178045.1">
    <property type="nucleotide sequence ID" value="NZ_QFZK01000008.1"/>
</dbReference>
<comment type="pathway">
    <text evidence="3">Lipid metabolism; fatty acid beta-oxidation.</text>
</comment>
<dbReference type="InterPro" id="IPR020845">
    <property type="entry name" value="AMP-binding_CS"/>
</dbReference>
<dbReference type="FunFam" id="3.40.50.12780:FF:000003">
    <property type="entry name" value="Long-chain-fatty-acid--CoA ligase FadD"/>
    <property type="match status" value="1"/>
</dbReference>
<evidence type="ECO:0000256" key="2">
    <source>
        <dbReference type="ARBA" id="ARBA00004170"/>
    </source>
</evidence>
<dbReference type="GO" id="GO:0004467">
    <property type="term" value="F:long-chain fatty acid-CoA ligase activity"/>
    <property type="evidence" value="ECO:0007669"/>
    <property type="project" value="UniProtKB-EC"/>
</dbReference>
<proteinExistence type="inferred from homology"/>
<keyword evidence="7" id="KW-0276">Fatty acid metabolism</keyword>
<evidence type="ECO:0000256" key="14">
    <source>
        <dbReference type="ARBA" id="ARBA00042773"/>
    </source>
</evidence>
<dbReference type="AlphaFoldDB" id="A0A3E1RAC1"/>
<dbReference type="Proteomes" id="UP000260665">
    <property type="component" value="Unassembled WGS sequence"/>
</dbReference>
<dbReference type="Pfam" id="PF00501">
    <property type="entry name" value="AMP-binding"/>
    <property type="match status" value="1"/>
</dbReference>
<feature type="domain" description="AMP-binding enzyme C-terminal" evidence="16">
    <location>
        <begin position="474"/>
        <end position="548"/>
    </location>
</feature>
<comment type="cofactor">
    <cofactor evidence="1">
        <name>Mg(2+)</name>
        <dbReference type="ChEBI" id="CHEBI:18420"/>
    </cofactor>
</comment>
<dbReference type="Gene3D" id="3.40.50.12780">
    <property type="entry name" value="N-terminal domain of ligase-like"/>
    <property type="match status" value="1"/>
</dbReference>
<keyword evidence="5 17" id="KW-0436">Ligase</keyword>
<dbReference type="OrthoDB" id="9766486at2"/>
<dbReference type="GO" id="GO:0016020">
    <property type="term" value="C:membrane"/>
    <property type="evidence" value="ECO:0007669"/>
    <property type="project" value="UniProtKB-SubCell"/>
</dbReference>
<keyword evidence="8" id="KW-0067">ATP-binding</keyword>
<dbReference type="InterPro" id="IPR025110">
    <property type="entry name" value="AMP-bd_C"/>
</dbReference>
<evidence type="ECO:0000256" key="9">
    <source>
        <dbReference type="ARBA" id="ARBA00022842"/>
    </source>
</evidence>
<dbReference type="SUPFAM" id="SSF56801">
    <property type="entry name" value="Acetyl-CoA synthetase-like"/>
    <property type="match status" value="1"/>
</dbReference>